<dbReference type="InterPro" id="IPR036397">
    <property type="entry name" value="RNaseH_sf"/>
</dbReference>
<name>A0A9P4QIZ3_9PLEO</name>
<gene>
    <name evidence="2" type="ORF">EJ04DRAFT_453448</name>
</gene>
<organism evidence="2 3">
    <name type="scientific">Polyplosphaeria fusca</name>
    <dbReference type="NCBI Taxonomy" id="682080"/>
    <lineage>
        <taxon>Eukaryota</taxon>
        <taxon>Fungi</taxon>
        <taxon>Dikarya</taxon>
        <taxon>Ascomycota</taxon>
        <taxon>Pezizomycotina</taxon>
        <taxon>Dothideomycetes</taxon>
        <taxon>Pleosporomycetidae</taxon>
        <taxon>Pleosporales</taxon>
        <taxon>Tetraplosphaeriaceae</taxon>
        <taxon>Polyplosphaeria</taxon>
    </lineage>
</organism>
<reference evidence="2" key="1">
    <citation type="journal article" date="2020" name="Stud. Mycol.">
        <title>101 Dothideomycetes genomes: a test case for predicting lifestyles and emergence of pathogens.</title>
        <authorList>
            <person name="Haridas S."/>
            <person name="Albert R."/>
            <person name="Binder M."/>
            <person name="Bloem J."/>
            <person name="Labutti K."/>
            <person name="Salamov A."/>
            <person name="Andreopoulos B."/>
            <person name="Baker S."/>
            <person name="Barry K."/>
            <person name="Bills G."/>
            <person name="Bluhm B."/>
            <person name="Cannon C."/>
            <person name="Castanera R."/>
            <person name="Culley D."/>
            <person name="Daum C."/>
            <person name="Ezra D."/>
            <person name="Gonzalez J."/>
            <person name="Henrissat B."/>
            <person name="Kuo A."/>
            <person name="Liang C."/>
            <person name="Lipzen A."/>
            <person name="Lutzoni F."/>
            <person name="Magnuson J."/>
            <person name="Mondo S."/>
            <person name="Nolan M."/>
            <person name="Ohm R."/>
            <person name="Pangilinan J."/>
            <person name="Park H.-J."/>
            <person name="Ramirez L."/>
            <person name="Alfaro M."/>
            <person name="Sun H."/>
            <person name="Tritt A."/>
            <person name="Yoshinaga Y."/>
            <person name="Zwiers L.-H."/>
            <person name="Turgeon B."/>
            <person name="Goodwin S."/>
            <person name="Spatafora J."/>
            <person name="Crous P."/>
            <person name="Grigoriev I."/>
        </authorList>
    </citation>
    <scope>NUCLEOTIDE SEQUENCE</scope>
    <source>
        <strain evidence="2">CBS 125425</strain>
    </source>
</reference>
<dbReference type="Pfam" id="PF13358">
    <property type="entry name" value="DDE_3"/>
    <property type="match status" value="1"/>
</dbReference>
<dbReference type="GO" id="GO:0003676">
    <property type="term" value="F:nucleic acid binding"/>
    <property type="evidence" value="ECO:0007669"/>
    <property type="project" value="InterPro"/>
</dbReference>
<dbReference type="AlphaFoldDB" id="A0A9P4QIZ3"/>
<dbReference type="EMBL" id="ML996522">
    <property type="protein sequence ID" value="KAF2726413.1"/>
    <property type="molecule type" value="Genomic_DNA"/>
</dbReference>
<sequence length="228" mass="27226">MNKLEGNKLHFAAWINWYKKAPELTFYNDEYDDYEPLQKGSRPRRRPMTETEEDYKKRLALWEAEQPRKVDVVRKGNSMRGSYYTKKLLPVYRDALNRLSSRSNTYRKAVPTRQRYNWYLQEDNDPSHGTKIPQSLPALYKQEQGLETFWHPPNSPDLNPIEAVWNILKERLKRYLHGLETLAEIKQALQEEWKAITIDQVRARIQEMPWRCGELSKTGGERIKSQLW</sequence>
<keyword evidence="3" id="KW-1185">Reference proteome</keyword>
<dbReference type="OrthoDB" id="5410741at2759"/>
<dbReference type="Proteomes" id="UP000799444">
    <property type="component" value="Unassembled WGS sequence"/>
</dbReference>
<comment type="caution">
    <text evidence="2">The sequence shown here is derived from an EMBL/GenBank/DDBJ whole genome shotgun (WGS) entry which is preliminary data.</text>
</comment>
<dbReference type="InterPro" id="IPR038717">
    <property type="entry name" value="Tc1-like_DDE_dom"/>
</dbReference>
<evidence type="ECO:0000313" key="3">
    <source>
        <dbReference type="Proteomes" id="UP000799444"/>
    </source>
</evidence>
<accession>A0A9P4QIZ3</accession>
<evidence type="ECO:0000313" key="2">
    <source>
        <dbReference type="EMBL" id="KAF2726413.1"/>
    </source>
</evidence>
<feature type="domain" description="Tc1-like transposase DDE" evidence="1">
    <location>
        <begin position="112"/>
        <end position="174"/>
    </location>
</feature>
<evidence type="ECO:0000259" key="1">
    <source>
        <dbReference type="Pfam" id="PF13358"/>
    </source>
</evidence>
<protein>
    <recommendedName>
        <fullName evidence="1">Tc1-like transposase DDE domain-containing protein</fullName>
    </recommendedName>
</protein>
<dbReference type="Gene3D" id="3.30.420.10">
    <property type="entry name" value="Ribonuclease H-like superfamily/Ribonuclease H"/>
    <property type="match status" value="1"/>
</dbReference>
<proteinExistence type="predicted"/>